<feature type="compositionally biased region" description="Basic and acidic residues" evidence="1">
    <location>
        <begin position="62"/>
        <end position="74"/>
    </location>
</feature>
<name>A0A4Y2T2Y3_ARAVE</name>
<evidence type="ECO:0000313" key="2">
    <source>
        <dbReference type="EMBL" id="GBN94270.1"/>
    </source>
</evidence>
<keyword evidence="3" id="KW-1185">Reference proteome</keyword>
<dbReference type="AlphaFoldDB" id="A0A4Y2T2Y3"/>
<feature type="region of interest" description="Disordered" evidence="1">
    <location>
        <begin position="62"/>
        <end position="91"/>
    </location>
</feature>
<organism evidence="2 3">
    <name type="scientific">Araneus ventricosus</name>
    <name type="common">Orbweaver spider</name>
    <name type="synonym">Epeira ventricosa</name>
    <dbReference type="NCBI Taxonomy" id="182803"/>
    <lineage>
        <taxon>Eukaryota</taxon>
        <taxon>Metazoa</taxon>
        <taxon>Ecdysozoa</taxon>
        <taxon>Arthropoda</taxon>
        <taxon>Chelicerata</taxon>
        <taxon>Arachnida</taxon>
        <taxon>Araneae</taxon>
        <taxon>Araneomorphae</taxon>
        <taxon>Entelegynae</taxon>
        <taxon>Araneoidea</taxon>
        <taxon>Araneidae</taxon>
        <taxon>Araneus</taxon>
    </lineage>
</organism>
<accession>A0A4Y2T2Y3</accession>
<dbReference type="Proteomes" id="UP000499080">
    <property type="component" value="Unassembled WGS sequence"/>
</dbReference>
<comment type="caution">
    <text evidence="2">The sequence shown here is derived from an EMBL/GenBank/DDBJ whole genome shotgun (WGS) entry which is preliminary data.</text>
</comment>
<gene>
    <name evidence="2" type="ORF">AVEN_45254_1</name>
</gene>
<dbReference type="EMBL" id="BGPR01025401">
    <property type="protein sequence ID" value="GBN94270.1"/>
    <property type="molecule type" value="Genomic_DNA"/>
</dbReference>
<evidence type="ECO:0000313" key="3">
    <source>
        <dbReference type="Proteomes" id="UP000499080"/>
    </source>
</evidence>
<proteinExistence type="predicted"/>
<protein>
    <submittedName>
        <fullName evidence="2">Uncharacterized protein</fullName>
    </submittedName>
</protein>
<sequence length="91" mass="10644">MRVGEGMRFVKVTNLRRKLIVGLRETATYEKKKQVKALLVENNLSKILELLGMDQEEIDLPKHAEENRKYDQQKKSSKVKTYLRPIKDSLS</sequence>
<reference evidence="2 3" key="1">
    <citation type="journal article" date="2019" name="Sci. Rep.">
        <title>Orb-weaving spider Araneus ventricosus genome elucidates the spidroin gene catalogue.</title>
        <authorList>
            <person name="Kono N."/>
            <person name="Nakamura H."/>
            <person name="Ohtoshi R."/>
            <person name="Moran D.A.P."/>
            <person name="Shinohara A."/>
            <person name="Yoshida Y."/>
            <person name="Fujiwara M."/>
            <person name="Mori M."/>
            <person name="Tomita M."/>
            <person name="Arakawa K."/>
        </authorList>
    </citation>
    <scope>NUCLEOTIDE SEQUENCE [LARGE SCALE GENOMIC DNA]</scope>
</reference>
<evidence type="ECO:0000256" key="1">
    <source>
        <dbReference type="SAM" id="MobiDB-lite"/>
    </source>
</evidence>